<feature type="domain" description="TSCPD" evidence="6">
    <location>
        <begin position="5"/>
        <end position="78"/>
    </location>
</feature>
<keyword evidence="8" id="KW-1185">Reference proteome</keyword>
<comment type="catalytic activity">
    <reaction evidence="5">
        <text>a 2'-deoxyribonucleoside 5'-diphosphate + [thioredoxin]-disulfide + H2O = a ribonucleoside 5'-diphosphate + [thioredoxin]-dithiol</text>
        <dbReference type="Rhea" id="RHEA:23252"/>
        <dbReference type="Rhea" id="RHEA-COMP:10698"/>
        <dbReference type="Rhea" id="RHEA-COMP:10700"/>
        <dbReference type="ChEBI" id="CHEBI:15377"/>
        <dbReference type="ChEBI" id="CHEBI:29950"/>
        <dbReference type="ChEBI" id="CHEBI:50058"/>
        <dbReference type="ChEBI" id="CHEBI:57930"/>
        <dbReference type="ChEBI" id="CHEBI:73316"/>
        <dbReference type="EC" id="1.17.4.1"/>
    </reaction>
</comment>
<dbReference type="InterPro" id="IPR024434">
    <property type="entry name" value="TSCPD_dom"/>
</dbReference>
<dbReference type="InterPro" id="IPR023806">
    <property type="entry name" value="CHP03905"/>
</dbReference>
<evidence type="ECO:0000259" key="6">
    <source>
        <dbReference type="Pfam" id="PF12637"/>
    </source>
</evidence>
<dbReference type="NCBIfam" id="TIGR03905">
    <property type="entry name" value="TIGR03905_4_Cys"/>
    <property type="match status" value="1"/>
</dbReference>
<proteinExistence type="inferred from homology"/>
<gene>
    <name evidence="7" type="ORF">DYH56_01780</name>
</gene>
<evidence type="ECO:0000256" key="5">
    <source>
        <dbReference type="ARBA" id="ARBA00047754"/>
    </source>
</evidence>
<dbReference type="EMBL" id="QUAJ01000002">
    <property type="protein sequence ID" value="REI42903.1"/>
    <property type="molecule type" value="Genomic_DNA"/>
</dbReference>
<evidence type="ECO:0000256" key="1">
    <source>
        <dbReference type="ARBA" id="ARBA00007405"/>
    </source>
</evidence>
<protein>
    <recommendedName>
        <fullName evidence="2">ribonucleoside-diphosphate reductase</fullName>
        <ecNumber evidence="2">1.17.4.1</ecNumber>
    </recommendedName>
</protein>
<comment type="similarity">
    <text evidence="1">Belongs to the ribonucleoside diphosphate reductase class-2 family.</text>
</comment>
<dbReference type="EC" id="1.17.4.1" evidence="2"/>
<dbReference type="Proteomes" id="UP000263486">
    <property type="component" value="Unassembled WGS sequence"/>
</dbReference>
<dbReference type="Pfam" id="PF12637">
    <property type="entry name" value="TSCPD"/>
    <property type="match status" value="1"/>
</dbReference>
<organism evidence="7 8">
    <name type="scientific">Psychrilyobacter piezotolerans</name>
    <dbReference type="NCBI Taxonomy" id="2293438"/>
    <lineage>
        <taxon>Bacteria</taxon>
        <taxon>Fusobacteriati</taxon>
        <taxon>Fusobacteriota</taxon>
        <taxon>Fusobacteriia</taxon>
        <taxon>Fusobacteriales</taxon>
        <taxon>Fusobacteriaceae</taxon>
        <taxon>Psychrilyobacter</taxon>
    </lineage>
</organism>
<accession>A0ABX9KKQ5</accession>
<dbReference type="RefSeq" id="WP_114641135.1">
    <property type="nucleotide sequence ID" value="NZ_JAACIO010000002.1"/>
</dbReference>
<evidence type="ECO:0000313" key="7">
    <source>
        <dbReference type="EMBL" id="REI42903.1"/>
    </source>
</evidence>
<name>A0ABX9KKQ5_9FUSO</name>
<evidence type="ECO:0000256" key="2">
    <source>
        <dbReference type="ARBA" id="ARBA00012274"/>
    </source>
</evidence>
<keyword evidence="3" id="KW-0237">DNA synthesis</keyword>
<sequence length="80" mass="8565">MQTFTTSGVCAKTIDFKIEDGVLQNVKFNGGCPGNAIGLSAVVEGMKIQDVITRLEGIGCREKTTSCPDQLAKALKEFIK</sequence>
<evidence type="ECO:0000256" key="3">
    <source>
        <dbReference type="ARBA" id="ARBA00022634"/>
    </source>
</evidence>
<evidence type="ECO:0000313" key="8">
    <source>
        <dbReference type="Proteomes" id="UP000263486"/>
    </source>
</evidence>
<evidence type="ECO:0000256" key="4">
    <source>
        <dbReference type="ARBA" id="ARBA00022741"/>
    </source>
</evidence>
<reference evidence="7 8" key="1">
    <citation type="submission" date="2018-08" db="EMBL/GenBank/DDBJ databases">
        <title>Draft genome sequence of Psychrilyobacter sp. strain SD5 isolated from Black Sea water.</title>
        <authorList>
            <person name="Yadav S."/>
            <person name="Villanueva L."/>
            <person name="Damste J.S.S."/>
        </authorList>
    </citation>
    <scope>NUCLEOTIDE SEQUENCE [LARGE SCALE GENOMIC DNA]</scope>
    <source>
        <strain evidence="7 8">SD5</strain>
    </source>
</reference>
<keyword evidence="4" id="KW-0547">Nucleotide-binding</keyword>
<comment type="caution">
    <text evidence="7">The sequence shown here is derived from an EMBL/GenBank/DDBJ whole genome shotgun (WGS) entry which is preliminary data.</text>
</comment>